<evidence type="ECO:0000256" key="3">
    <source>
        <dbReference type="ARBA" id="ARBA00023180"/>
    </source>
</evidence>
<evidence type="ECO:0000313" key="5">
    <source>
        <dbReference type="EMBL" id="HJB07698.1"/>
    </source>
</evidence>
<dbReference type="Gene3D" id="2.120.10.30">
    <property type="entry name" value="TolB, C-terminal domain"/>
    <property type="match status" value="1"/>
</dbReference>
<dbReference type="EMBL" id="DWYS01000090">
    <property type="protein sequence ID" value="HJB07698.1"/>
    <property type="molecule type" value="Genomic_DNA"/>
</dbReference>
<comment type="caution">
    <text evidence="5">The sequence shown here is derived from an EMBL/GenBank/DDBJ whole genome shotgun (WGS) entry which is preliminary data.</text>
</comment>
<evidence type="ECO:0008006" key="7">
    <source>
        <dbReference type="Google" id="ProtNLM"/>
    </source>
</evidence>
<gene>
    <name evidence="5" type="ORF">H9716_07510</name>
</gene>
<dbReference type="Pfam" id="PF01436">
    <property type="entry name" value="NHL"/>
    <property type="match status" value="1"/>
</dbReference>
<sequence length="322" mass="36599">MIYGYGDYRYELVKDWGKNLPKEWGLNSVPGIYVDSKDHVYIMSRSKPPIIVCTTEGEVLDTWGDDILVRPHGMYIDEDNKIYIVDGEVHVAYVFNEDKEILMTLGVKGQKSDTGAIKKNFYTVKHSAGPFNYPTHLTKARNGYLFATDGYGNARVHRFKPDGTLDFSWGEPGHGPGEFMLPHCVVIDDQDRLLVADRHNNRIQLFTMDGEFIEEWTNMVRPAGLCIKDGILYVGECKQTLTFDDSPSRISIFNLKGELLSRLENPDALDTIDKTSIMPDELYRCVHSISVDSEGSIYVTEVGQKHPADYLAIRKYRRVKGD</sequence>
<dbReference type="Proteomes" id="UP000886804">
    <property type="component" value="Unassembled WGS sequence"/>
</dbReference>
<dbReference type="InterPro" id="IPR001258">
    <property type="entry name" value="NHL_repeat"/>
</dbReference>
<name>A0A9D2L848_9FIRM</name>
<protein>
    <recommendedName>
        <fullName evidence="7">6-bladed beta-propeller</fullName>
    </recommendedName>
</protein>
<dbReference type="PANTHER" id="PTHR10680:SF38">
    <property type="entry name" value="BLL1368 PROTEIN"/>
    <property type="match status" value="1"/>
</dbReference>
<dbReference type="AlphaFoldDB" id="A0A9D2L848"/>
<dbReference type="PROSITE" id="PS51125">
    <property type="entry name" value="NHL"/>
    <property type="match status" value="1"/>
</dbReference>
<feature type="repeat" description="NHL" evidence="4">
    <location>
        <begin position="170"/>
        <end position="209"/>
    </location>
</feature>
<evidence type="ECO:0000256" key="1">
    <source>
        <dbReference type="ARBA" id="ARBA00022729"/>
    </source>
</evidence>
<keyword evidence="3" id="KW-0325">Glycoprotein</keyword>
<reference evidence="5" key="2">
    <citation type="submission" date="2021-04" db="EMBL/GenBank/DDBJ databases">
        <authorList>
            <person name="Gilroy R."/>
        </authorList>
    </citation>
    <scope>NUCLEOTIDE SEQUENCE</scope>
    <source>
        <strain evidence="5">CHK188-4685</strain>
    </source>
</reference>
<keyword evidence="1" id="KW-0732">Signal</keyword>
<reference evidence="5" key="1">
    <citation type="journal article" date="2021" name="PeerJ">
        <title>Extensive microbial diversity within the chicken gut microbiome revealed by metagenomics and culture.</title>
        <authorList>
            <person name="Gilroy R."/>
            <person name="Ravi A."/>
            <person name="Getino M."/>
            <person name="Pursley I."/>
            <person name="Horton D.L."/>
            <person name="Alikhan N.F."/>
            <person name="Baker D."/>
            <person name="Gharbi K."/>
            <person name="Hall N."/>
            <person name="Watson M."/>
            <person name="Adriaenssens E.M."/>
            <person name="Foster-Nyarko E."/>
            <person name="Jarju S."/>
            <person name="Secka A."/>
            <person name="Antonio M."/>
            <person name="Oren A."/>
            <person name="Chaudhuri R.R."/>
            <person name="La Ragione R."/>
            <person name="Hildebrand F."/>
            <person name="Pallen M.J."/>
        </authorList>
    </citation>
    <scope>NUCLEOTIDE SEQUENCE</scope>
    <source>
        <strain evidence="5">CHK188-4685</strain>
    </source>
</reference>
<keyword evidence="2" id="KW-0677">Repeat</keyword>
<dbReference type="SUPFAM" id="SSF101898">
    <property type="entry name" value="NHL repeat"/>
    <property type="match status" value="1"/>
</dbReference>
<evidence type="ECO:0000256" key="4">
    <source>
        <dbReference type="PROSITE-ProRule" id="PRU00504"/>
    </source>
</evidence>
<proteinExistence type="predicted"/>
<evidence type="ECO:0000313" key="6">
    <source>
        <dbReference type="Proteomes" id="UP000886804"/>
    </source>
</evidence>
<evidence type="ECO:0000256" key="2">
    <source>
        <dbReference type="ARBA" id="ARBA00022737"/>
    </source>
</evidence>
<dbReference type="InterPro" id="IPR011042">
    <property type="entry name" value="6-blade_b-propeller_TolB-like"/>
</dbReference>
<dbReference type="PANTHER" id="PTHR10680">
    <property type="entry name" value="PEPTIDYL-GLYCINE ALPHA-AMIDATING MONOOXYGENASE"/>
    <property type="match status" value="1"/>
</dbReference>
<organism evidence="5 6">
    <name type="scientific">Candidatus Enterocloster faecavium</name>
    <dbReference type="NCBI Taxonomy" id="2838560"/>
    <lineage>
        <taxon>Bacteria</taxon>
        <taxon>Bacillati</taxon>
        <taxon>Bacillota</taxon>
        <taxon>Clostridia</taxon>
        <taxon>Lachnospirales</taxon>
        <taxon>Lachnospiraceae</taxon>
        <taxon>Enterocloster</taxon>
    </lineage>
</organism>
<accession>A0A9D2L848</accession>